<gene>
    <name evidence="5" type="ORF">BG36_14180</name>
</gene>
<dbReference type="InterPro" id="IPR002068">
    <property type="entry name" value="A-crystallin/Hsp20_dom"/>
</dbReference>
<evidence type="ECO:0000256" key="2">
    <source>
        <dbReference type="RuleBase" id="RU003616"/>
    </source>
</evidence>
<evidence type="ECO:0000259" key="4">
    <source>
        <dbReference type="PROSITE" id="PS01031"/>
    </source>
</evidence>
<evidence type="ECO:0000313" key="5">
    <source>
        <dbReference type="EMBL" id="EXL02719.1"/>
    </source>
</evidence>
<feature type="domain" description="SHSP" evidence="4">
    <location>
        <begin position="61"/>
        <end position="175"/>
    </location>
</feature>
<dbReference type="Proteomes" id="UP000019849">
    <property type="component" value="Unassembled WGS sequence"/>
</dbReference>
<evidence type="ECO:0000256" key="3">
    <source>
        <dbReference type="SAM" id="MobiDB-lite"/>
    </source>
</evidence>
<reference evidence="5 6" key="1">
    <citation type="submission" date="2014-02" db="EMBL/GenBank/DDBJ databases">
        <title>Aquamicrobium defluvii Genome sequencing.</title>
        <authorList>
            <person name="Wang X."/>
        </authorList>
    </citation>
    <scope>NUCLEOTIDE SEQUENCE [LARGE SCALE GENOMIC DNA]</scope>
    <source>
        <strain evidence="5 6">W13Z1</strain>
    </source>
</reference>
<evidence type="ECO:0000256" key="1">
    <source>
        <dbReference type="PROSITE-ProRule" id="PRU00285"/>
    </source>
</evidence>
<dbReference type="InterPro" id="IPR031107">
    <property type="entry name" value="Small_HSP"/>
</dbReference>
<dbReference type="eggNOG" id="COG0071">
    <property type="taxonomic scope" value="Bacteria"/>
</dbReference>
<protein>
    <submittedName>
        <fullName evidence="5">Molecular chaperone Hsp20</fullName>
    </submittedName>
</protein>
<evidence type="ECO:0000313" key="6">
    <source>
        <dbReference type="Proteomes" id="UP000019849"/>
    </source>
</evidence>
<dbReference type="STRING" id="69279.BG36_14180"/>
<accession>A0A011SU22</accession>
<dbReference type="HOGENOM" id="CLU_046737_12_0_5"/>
<feature type="region of interest" description="Disordered" evidence="3">
    <location>
        <begin position="1"/>
        <end position="21"/>
    </location>
</feature>
<dbReference type="AlphaFoldDB" id="A0A011SU22"/>
<sequence>MTEAGRELPVSQDKPAGSVERDWAPFESLRREVDRLFEDFRPFGWRLPQKTGFDLDLPLSGRGWSVNPAFDVVEKDNEYEITAELPGIGEENVDIKLNNRVLTIKGDKSESKEEKDKNYYLSERRYGSFQRSFQVPESVDAEKIEASFAKGILTLRLPKTAQAKHAEKKISIKAE</sequence>
<dbReference type="PROSITE" id="PS01031">
    <property type="entry name" value="SHSP"/>
    <property type="match status" value="1"/>
</dbReference>
<dbReference type="SUPFAM" id="SSF49764">
    <property type="entry name" value="HSP20-like chaperones"/>
    <property type="match status" value="1"/>
</dbReference>
<dbReference type="PATRIC" id="fig|69279.3.peg.3926"/>
<comment type="similarity">
    <text evidence="1 2">Belongs to the small heat shock protein (HSP20) family.</text>
</comment>
<dbReference type="PANTHER" id="PTHR11527">
    <property type="entry name" value="HEAT-SHOCK PROTEIN 20 FAMILY MEMBER"/>
    <property type="match status" value="1"/>
</dbReference>
<dbReference type="RefSeq" id="WP_035030762.1">
    <property type="nucleotide sequence ID" value="NZ_KK073901.1"/>
</dbReference>
<dbReference type="InterPro" id="IPR008978">
    <property type="entry name" value="HSP20-like_chaperone"/>
</dbReference>
<name>A0A011SU22_9HYPH</name>
<dbReference type="EMBL" id="JENY01000029">
    <property type="protein sequence ID" value="EXL02719.1"/>
    <property type="molecule type" value="Genomic_DNA"/>
</dbReference>
<dbReference type="Gene3D" id="2.60.40.790">
    <property type="match status" value="1"/>
</dbReference>
<organism evidence="5 6">
    <name type="scientific">Aquamicrobium defluvii</name>
    <dbReference type="NCBI Taxonomy" id="69279"/>
    <lineage>
        <taxon>Bacteria</taxon>
        <taxon>Pseudomonadati</taxon>
        <taxon>Pseudomonadota</taxon>
        <taxon>Alphaproteobacteria</taxon>
        <taxon>Hyphomicrobiales</taxon>
        <taxon>Phyllobacteriaceae</taxon>
        <taxon>Aquamicrobium</taxon>
    </lineage>
</organism>
<dbReference type="CDD" id="cd06464">
    <property type="entry name" value="ACD_sHsps-like"/>
    <property type="match status" value="1"/>
</dbReference>
<comment type="caution">
    <text evidence="5">The sequence shown here is derived from an EMBL/GenBank/DDBJ whole genome shotgun (WGS) entry which is preliminary data.</text>
</comment>
<proteinExistence type="inferred from homology"/>
<dbReference type="Pfam" id="PF00011">
    <property type="entry name" value="HSP20"/>
    <property type="match status" value="1"/>
</dbReference>